<dbReference type="Pfam" id="PF01740">
    <property type="entry name" value="STAS"/>
    <property type="match status" value="1"/>
</dbReference>
<dbReference type="PANTHER" id="PTHR33495:SF2">
    <property type="entry name" value="ANTI-SIGMA FACTOR ANTAGONIST TM_1081-RELATED"/>
    <property type="match status" value="1"/>
</dbReference>
<proteinExistence type="predicted"/>
<protein>
    <recommendedName>
        <fullName evidence="1">STAS domain-containing protein</fullName>
    </recommendedName>
</protein>
<dbReference type="PANTHER" id="PTHR33495">
    <property type="entry name" value="ANTI-SIGMA FACTOR ANTAGONIST TM_1081-RELATED-RELATED"/>
    <property type="match status" value="1"/>
</dbReference>
<reference evidence="3" key="1">
    <citation type="journal article" date="2019" name="Int. J. Syst. Evol. Microbiol.">
        <title>The Global Catalogue of Microorganisms (GCM) 10K type strain sequencing project: providing services to taxonomists for standard genome sequencing and annotation.</title>
        <authorList>
            <consortium name="The Broad Institute Genomics Platform"/>
            <consortium name="The Broad Institute Genome Sequencing Center for Infectious Disease"/>
            <person name="Wu L."/>
            <person name="Ma J."/>
        </authorList>
    </citation>
    <scope>NUCLEOTIDE SEQUENCE [LARGE SCALE GENOMIC DNA]</scope>
    <source>
        <strain evidence="3">JCM 4805</strain>
    </source>
</reference>
<dbReference type="RefSeq" id="WP_052863149.1">
    <property type="nucleotide sequence ID" value="NZ_BAAABY010000023.1"/>
</dbReference>
<comment type="caution">
    <text evidence="2">The sequence shown here is derived from an EMBL/GenBank/DDBJ whole genome shotgun (WGS) entry which is preliminary data.</text>
</comment>
<dbReference type="SUPFAM" id="SSF52091">
    <property type="entry name" value="SpoIIaa-like"/>
    <property type="match status" value="1"/>
</dbReference>
<evidence type="ECO:0000313" key="2">
    <source>
        <dbReference type="EMBL" id="GAA0461984.1"/>
    </source>
</evidence>
<dbReference type="PROSITE" id="PS50801">
    <property type="entry name" value="STAS"/>
    <property type="match status" value="1"/>
</dbReference>
<accession>A0ABP3JR53</accession>
<dbReference type="InterPro" id="IPR036513">
    <property type="entry name" value="STAS_dom_sf"/>
</dbReference>
<organism evidence="2 3">
    <name type="scientific">Streptomyces olivaceiscleroticus</name>
    <dbReference type="NCBI Taxonomy" id="68245"/>
    <lineage>
        <taxon>Bacteria</taxon>
        <taxon>Bacillati</taxon>
        <taxon>Actinomycetota</taxon>
        <taxon>Actinomycetes</taxon>
        <taxon>Kitasatosporales</taxon>
        <taxon>Streptomycetaceae</taxon>
        <taxon>Streptomyces</taxon>
    </lineage>
</organism>
<dbReference type="Gene3D" id="3.30.750.24">
    <property type="entry name" value="STAS domain"/>
    <property type="match status" value="1"/>
</dbReference>
<dbReference type="Proteomes" id="UP001500909">
    <property type="component" value="Unassembled WGS sequence"/>
</dbReference>
<dbReference type="CDD" id="cd07043">
    <property type="entry name" value="STAS_anti-anti-sigma_factors"/>
    <property type="match status" value="1"/>
</dbReference>
<dbReference type="InterPro" id="IPR002645">
    <property type="entry name" value="STAS_dom"/>
</dbReference>
<evidence type="ECO:0000259" key="1">
    <source>
        <dbReference type="PROSITE" id="PS50801"/>
    </source>
</evidence>
<dbReference type="EMBL" id="BAAABY010000023">
    <property type="protein sequence ID" value="GAA0461984.1"/>
    <property type="molecule type" value="Genomic_DNA"/>
</dbReference>
<keyword evidence="3" id="KW-1185">Reference proteome</keyword>
<sequence>MSTGTGRLAVTVLTQSAECAVLRVSGELDHASEASFLSSTGVVLADGYRYLVLDVAALTFCDSRGLNCLLALHWILRRREGTLLLACAGRRLSDLLAHTGSEKLFPQHPTVSKALAALPGEARPTWPPVTTH</sequence>
<gene>
    <name evidence="2" type="ORF">GCM10010361_27270</name>
</gene>
<evidence type="ECO:0000313" key="3">
    <source>
        <dbReference type="Proteomes" id="UP001500909"/>
    </source>
</evidence>
<feature type="domain" description="STAS" evidence="1">
    <location>
        <begin position="21"/>
        <end position="118"/>
    </location>
</feature>
<name>A0ABP3JR53_9ACTN</name>